<comment type="similarity">
    <text evidence="5">Belongs to the globin family.</text>
</comment>
<dbReference type="GO" id="GO:0046210">
    <property type="term" value="P:nitric oxide catabolic process"/>
    <property type="evidence" value="ECO:0007669"/>
    <property type="project" value="TreeGrafter"/>
</dbReference>
<keyword evidence="5" id="KW-0813">Transport</keyword>
<dbReference type="AlphaFoldDB" id="A0A4U6CYF2"/>
<comment type="caution">
    <text evidence="7">The sequence shown here is derived from an EMBL/GenBank/DDBJ whole genome shotgun (WGS) entry which is preliminary data.</text>
</comment>
<reference evidence="7 8" key="1">
    <citation type="submission" date="2019-05" db="EMBL/GenBank/DDBJ databases">
        <title>Dyadobacter AR-3-8 sp. nov., isolated from arctic soil.</title>
        <authorList>
            <person name="Chaudhary D.K."/>
        </authorList>
    </citation>
    <scope>NUCLEOTIDE SEQUENCE [LARGE SCALE GENOMIC DNA]</scope>
    <source>
        <strain evidence="7 8">AR-3-8</strain>
    </source>
</reference>
<dbReference type="RefSeq" id="WP_137342749.1">
    <property type="nucleotide sequence ID" value="NZ_BSQH01000019.1"/>
</dbReference>
<dbReference type="GO" id="GO:0019825">
    <property type="term" value="F:oxygen binding"/>
    <property type="evidence" value="ECO:0007669"/>
    <property type="project" value="InterPro"/>
</dbReference>
<evidence type="ECO:0000313" key="8">
    <source>
        <dbReference type="Proteomes" id="UP000304900"/>
    </source>
</evidence>
<accession>A0A4U6CYF2</accession>
<keyword evidence="8" id="KW-1185">Reference proteome</keyword>
<keyword evidence="4" id="KW-0408">Iron</keyword>
<evidence type="ECO:0000256" key="2">
    <source>
        <dbReference type="ARBA" id="ARBA00022621"/>
    </source>
</evidence>
<evidence type="ECO:0000259" key="6">
    <source>
        <dbReference type="PROSITE" id="PS01033"/>
    </source>
</evidence>
<dbReference type="InterPro" id="IPR009050">
    <property type="entry name" value="Globin-like_sf"/>
</dbReference>
<dbReference type="PANTHER" id="PTHR43396">
    <property type="entry name" value="FLAVOHEMOPROTEIN"/>
    <property type="match status" value="1"/>
</dbReference>
<name>A0A4U6CYF2_9BACT</name>
<dbReference type="GO" id="GO:0005344">
    <property type="term" value="F:oxygen carrier activity"/>
    <property type="evidence" value="ECO:0007669"/>
    <property type="project" value="UniProtKB-KW"/>
</dbReference>
<feature type="domain" description="Globin" evidence="6">
    <location>
        <begin position="1"/>
        <end position="134"/>
    </location>
</feature>
<keyword evidence="1 5" id="KW-0349">Heme</keyword>
<evidence type="ECO:0000256" key="4">
    <source>
        <dbReference type="ARBA" id="ARBA00023004"/>
    </source>
</evidence>
<dbReference type="PROSITE" id="PS01033">
    <property type="entry name" value="GLOBIN"/>
    <property type="match status" value="1"/>
</dbReference>
<evidence type="ECO:0000256" key="3">
    <source>
        <dbReference type="ARBA" id="ARBA00022723"/>
    </source>
</evidence>
<dbReference type="InterPro" id="IPR000971">
    <property type="entry name" value="Globin"/>
</dbReference>
<dbReference type="Proteomes" id="UP000304900">
    <property type="component" value="Unassembled WGS sequence"/>
</dbReference>
<dbReference type="SUPFAM" id="SSF46458">
    <property type="entry name" value="Globin-like"/>
    <property type="match status" value="1"/>
</dbReference>
<dbReference type="Gene3D" id="1.10.490.10">
    <property type="entry name" value="Globins"/>
    <property type="match status" value="1"/>
</dbReference>
<dbReference type="PANTHER" id="PTHR43396:SF3">
    <property type="entry name" value="FLAVOHEMOPROTEIN"/>
    <property type="match status" value="1"/>
</dbReference>
<dbReference type="GO" id="GO:0020037">
    <property type="term" value="F:heme binding"/>
    <property type="evidence" value="ECO:0007669"/>
    <property type="project" value="InterPro"/>
</dbReference>
<dbReference type="GO" id="GO:0071500">
    <property type="term" value="P:cellular response to nitrosative stress"/>
    <property type="evidence" value="ECO:0007669"/>
    <property type="project" value="TreeGrafter"/>
</dbReference>
<dbReference type="EMBL" id="SZVO01000013">
    <property type="protein sequence ID" value="TKT88895.1"/>
    <property type="molecule type" value="Genomic_DNA"/>
</dbReference>
<gene>
    <name evidence="7" type="ORF">FDK13_24985</name>
</gene>
<organism evidence="7 8">
    <name type="scientific">Dyadobacter frigoris</name>
    <dbReference type="NCBI Taxonomy" id="2576211"/>
    <lineage>
        <taxon>Bacteria</taxon>
        <taxon>Pseudomonadati</taxon>
        <taxon>Bacteroidota</taxon>
        <taxon>Cytophagia</taxon>
        <taxon>Cytophagales</taxon>
        <taxon>Spirosomataceae</taxon>
        <taxon>Dyadobacter</taxon>
    </lineage>
</organism>
<dbReference type="GO" id="GO:0071949">
    <property type="term" value="F:FAD binding"/>
    <property type="evidence" value="ECO:0007669"/>
    <property type="project" value="TreeGrafter"/>
</dbReference>
<dbReference type="OrthoDB" id="9801223at2"/>
<evidence type="ECO:0000256" key="5">
    <source>
        <dbReference type="RuleBase" id="RU000356"/>
    </source>
</evidence>
<dbReference type="Pfam" id="PF00042">
    <property type="entry name" value="Globin"/>
    <property type="match status" value="1"/>
</dbReference>
<sequence>MTDSKILIIKNSWFHIINNTENAGEYFYQVLFQLDPSLKPMFKTNTEEQSKKLVMMLSYVISKLNVLDQIMPQIEGLAQRHTKYGVSPDHYQIVGQALIQMLEYKLEKHWNEEIKAAWLEVYTILSGAMIQSTSEVYNV</sequence>
<dbReference type="GO" id="GO:0046872">
    <property type="term" value="F:metal ion binding"/>
    <property type="evidence" value="ECO:0007669"/>
    <property type="project" value="UniProtKB-KW"/>
</dbReference>
<protein>
    <submittedName>
        <fullName evidence="7">Hemin receptor</fullName>
    </submittedName>
</protein>
<dbReference type="InterPro" id="IPR012292">
    <property type="entry name" value="Globin/Proto"/>
</dbReference>
<proteinExistence type="inferred from homology"/>
<keyword evidence="2 5" id="KW-0561">Oxygen transport</keyword>
<evidence type="ECO:0000256" key="1">
    <source>
        <dbReference type="ARBA" id="ARBA00022617"/>
    </source>
</evidence>
<dbReference type="GO" id="GO:0008941">
    <property type="term" value="F:nitric oxide dioxygenase NAD(P)H activity"/>
    <property type="evidence" value="ECO:0007669"/>
    <property type="project" value="TreeGrafter"/>
</dbReference>
<keyword evidence="7" id="KW-0675">Receptor</keyword>
<dbReference type="PRINTS" id="PR00188">
    <property type="entry name" value="PLANTGLOBIN"/>
</dbReference>
<evidence type="ECO:0000313" key="7">
    <source>
        <dbReference type="EMBL" id="TKT88895.1"/>
    </source>
</evidence>
<keyword evidence="3" id="KW-0479">Metal-binding</keyword>